<feature type="non-terminal residue" evidence="1">
    <location>
        <position position="1"/>
    </location>
</feature>
<accession>A0A0F8W6D7</accession>
<proteinExistence type="predicted"/>
<gene>
    <name evidence="1" type="ORF">LCGC14_3106640</name>
</gene>
<organism evidence="1">
    <name type="scientific">marine sediment metagenome</name>
    <dbReference type="NCBI Taxonomy" id="412755"/>
    <lineage>
        <taxon>unclassified sequences</taxon>
        <taxon>metagenomes</taxon>
        <taxon>ecological metagenomes</taxon>
    </lineage>
</organism>
<dbReference type="InterPro" id="IPR027417">
    <property type="entry name" value="P-loop_NTPase"/>
</dbReference>
<dbReference type="EMBL" id="LAZR01067106">
    <property type="protein sequence ID" value="KKK52267.1"/>
    <property type="molecule type" value="Genomic_DNA"/>
</dbReference>
<dbReference type="AlphaFoldDB" id="A0A0F8W6D7"/>
<comment type="caution">
    <text evidence="1">The sequence shown here is derived from an EMBL/GenBank/DDBJ whole genome shotgun (WGS) entry which is preliminary data.</text>
</comment>
<protein>
    <submittedName>
        <fullName evidence="1">Uncharacterized protein</fullName>
    </submittedName>
</protein>
<sequence length="344" mass="39402">NEMHEAGRLIRQNLSSFSDAGKDFNQMNLVDSGKKLQVYSIPSDAGQAQIVHKILEEARVKTDLGEETAIVLADEELLIPVLNALPQDLKDINVTMGYPVSATPVFSLIEHLIALQRNIRGGKGKDIRFYYADVLPLIQHQYISLRQRQDAAGVVREIHEQNLIYLPPGKLEMNDLFKLVFRKIGHPEEIAGYLLSVLEMITGVDGEDEKQMPALELEFIYRIYTRIKRLKDVLGRMELNFTIPTFLRIFHKFLLRTRIPFSGEPLAGIQVMGVLETRVLDFDRVILLSLNEGAFPRTGTANSFIPHNLRMGFQLPTLEYQDAIYAYYFYRLIHRSSDIHLLYN</sequence>
<evidence type="ECO:0000313" key="1">
    <source>
        <dbReference type="EMBL" id="KKK52267.1"/>
    </source>
</evidence>
<name>A0A0F8W6D7_9ZZZZ</name>
<reference evidence="1" key="1">
    <citation type="journal article" date="2015" name="Nature">
        <title>Complex archaea that bridge the gap between prokaryotes and eukaryotes.</title>
        <authorList>
            <person name="Spang A."/>
            <person name="Saw J.H."/>
            <person name="Jorgensen S.L."/>
            <person name="Zaremba-Niedzwiedzka K."/>
            <person name="Martijn J."/>
            <person name="Lind A.E."/>
            <person name="van Eijk R."/>
            <person name="Schleper C."/>
            <person name="Guy L."/>
            <person name="Ettema T.J."/>
        </authorList>
    </citation>
    <scope>NUCLEOTIDE SEQUENCE</scope>
</reference>
<dbReference type="SUPFAM" id="SSF52540">
    <property type="entry name" value="P-loop containing nucleoside triphosphate hydrolases"/>
    <property type="match status" value="1"/>
</dbReference>
<feature type="non-terminal residue" evidence="1">
    <location>
        <position position="344"/>
    </location>
</feature>